<organism evidence="2 3">
    <name type="scientific">Pelagibius litoralis</name>
    <dbReference type="NCBI Taxonomy" id="374515"/>
    <lineage>
        <taxon>Bacteria</taxon>
        <taxon>Pseudomonadati</taxon>
        <taxon>Pseudomonadota</taxon>
        <taxon>Alphaproteobacteria</taxon>
        <taxon>Rhodospirillales</taxon>
        <taxon>Rhodovibrionaceae</taxon>
        <taxon>Pelagibius</taxon>
    </lineage>
</organism>
<dbReference type="PROSITE" id="PS50043">
    <property type="entry name" value="HTH_LUXR_2"/>
    <property type="match status" value="1"/>
</dbReference>
<comment type="caution">
    <text evidence="2">The sequence shown here is derived from an EMBL/GenBank/DDBJ whole genome shotgun (WGS) entry which is preliminary data.</text>
</comment>
<name>A0A967EZW2_9PROT</name>
<dbReference type="SUPFAM" id="SSF46894">
    <property type="entry name" value="C-terminal effector domain of the bipartite response regulators"/>
    <property type="match status" value="1"/>
</dbReference>
<keyword evidence="3" id="KW-1185">Reference proteome</keyword>
<dbReference type="SMART" id="SM00421">
    <property type="entry name" value="HTH_LUXR"/>
    <property type="match status" value="1"/>
</dbReference>
<dbReference type="Pfam" id="PF00196">
    <property type="entry name" value="GerE"/>
    <property type="match status" value="1"/>
</dbReference>
<evidence type="ECO:0000313" key="2">
    <source>
        <dbReference type="EMBL" id="NIA70461.1"/>
    </source>
</evidence>
<protein>
    <submittedName>
        <fullName evidence="2">Helix-turn-helix transcriptional regulator</fullName>
    </submittedName>
</protein>
<dbReference type="RefSeq" id="WP_167227094.1">
    <property type="nucleotide sequence ID" value="NZ_JAAQPH010000014.1"/>
</dbReference>
<dbReference type="GO" id="GO:0003677">
    <property type="term" value="F:DNA binding"/>
    <property type="evidence" value="ECO:0007669"/>
    <property type="project" value="InterPro"/>
</dbReference>
<gene>
    <name evidence="2" type="ORF">HBA54_17835</name>
</gene>
<feature type="domain" description="HTH luxR-type" evidence="1">
    <location>
        <begin position="317"/>
        <end position="382"/>
    </location>
</feature>
<dbReference type="Gene3D" id="1.10.10.10">
    <property type="entry name" value="Winged helix-like DNA-binding domain superfamily/Winged helix DNA-binding domain"/>
    <property type="match status" value="1"/>
</dbReference>
<accession>A0A967EZW2</accession>
<dbReference type="GO" id="GO:0006355">
    <property type="term" value="P:regulation of DNA-templated transcription"/>
    <property type="evidence" value="ECO:0007669"/>
    <property type="project" value="InterPro"/>
</dbReference>
<sequence>MEIRESFLGCIESIYRSSLRPEGRWVEPLDRIAQEMGARGSTLFVFDPRHAEASATAFSSIYPDPESAAWRYWEENISQADEPGYKALAAKQPIGFFSDTELLGIETDAEHKSHLSVRYTMAVYGTQHRAVTRLSRHGAWLDMFAVQYACGRGAMTAEEAQIGALLAPHLAKAVEMQRNFAILQSRFESVIQALDHFQVGIAILGIDGSRVIANSFAEMMFSDRDGVFLDASGRLAAWNRDESGTLRAAVIKAARTAAGTGREAECLLAVRRRSGSDPYLVSVSPVGDDGRALDPGFAGALVTIIDPCHKPSISTLGMQEVFGLTKSEAAVCGLLAEGKKTEDIAEMRALQLETVRSYVKIILAKTKTHSRADLVRLAVLLNPPVDL</sequence>
<dbReference type="CDD" id="cd06170">
    <property type="entry name" value="LuxR_C_like"/>
    <property type="match status" value="1"/>
</dbReference>
<dbReference type="AlphaFoldDB" id="A0A967EZW2"/>
<evidence type="ECO:0000259" key="1">
    <source>
        <dbReference type="PROSITE" id="PS50043"/>
    </source>
</evidence>
<evidence type="ECO:0000313" key="3">
    <source>
        <dbReference type="Proteomes" id="UP000761264"/>
    </source>
</evidence>
<dbReference type="InterPro" id="IPR016032">
    <property type="entry name" value="Sig_transdc_resp-reg_C-effctor"/>
</dbReference>
<reference evidence="2" key="1">
    <citation type="submission" date="2020-03" db="EMBL/GenBank/DDBJ databases">
        <title>Genome of Pelagibius litoralis DSM 21314T.</title>
        <authorList>
            <person name="Wang G."/>
        </authorList>
    </citation>
    <scope>NUCLEOTIDE SEQUENCE</scope>
    <source>
        <strain evidence="2">DSM 21314</strain>
    </source>
</reference>
<dbReference type="Proteomes" id="UP000761264">
    <property type="component" value="Unassembled WGS sequence"/>
</dbReference>
<dbReference type="InterPro" id="IPR036388">
    <property type="entry name" value="WH-like_DNA-bd_sf"/>
</dbReference>
<dbReference type="EMBL" id="JAAQPH010000014">
    <property type="protein sequence ID" value="NIA70461.1"/>
    <property type="molecule type" value="Genomic_DNA"/>
</dbReference>
<proteinExistence type="predicted"/>
<dbReference type="InterPro" id="IPR000792">
    <property type="entry name" value="Tscrpt_reg_LuxR_C"/>
</dbReference>